<dbReference type="KEGG" id="rhi:NGR_b11050"/>
<dbReference type="HOGENOM" id="CLU_2809504_0_0_5"/>
<evidence type="ECO:0000256" key="1">
    <source>
        <dbReference type="SAM" id="MobiDB-lite"/>
    </source>
</evidence>
<keyword evidence="2" id="KW-0614">Plasmid</keyword>
<geneLocation type="plasmid" evidence="3">
    <name>sym pNGR234b</name>
</geneLocation>
<accession>C3KR50</accession>
<reference evidence="3" key="1">
    <citation type="journal article" date="2004" name="J. Bacteriol.">
        <title>An evolutionary hot spot: the pNGR234b replicon of Rhizobium sp. strain NGR234.</title>
        <authorList>
            <person name="Streit W.R."/>
            <person name="Schmitz R.A."/>
            <person name="Perret X."/>
            <person name="Staehelin C."/>
            <person name="Deakin W.J."/>
            <person name="Raasch C."/>
            <person name="Liesegang H."/>
            <person name="Broughton W.J."/>
        </authorList>
    </citation>
    <scope>NUCLEOTIDE SEQUENCE [LARGE SCALE GENOMIC DNA]</scope>
    <source>
        <strain evidence="3">NBRC 101917 / NGR234</strain>
    </source>
</reference>
<organism evidence="2 3">
    <name type="scientific">Sinorhizobium fredii (strain NBRC 101917 / NGR234)</name>
    <dbReference type="NCBI Taxonomy" id="394"/>
    <lineage>
        <taxon>Bacteria</taxon>
        <taxon>Pseudomonadati</taxon>
        <taxon>Pseudomonadota</taxon>
        <taxon>Alphaproteobacteria</taxon>
        <taxon>Hyphomicrobiales</taxon>
        <taxon>Rhizobiaceae</taxon>
        <taxon>Sinorhizobium/Ensifer group</taxon>
        <taxon>Sinorhizobium</taxon>
    </lineage>
</organism>
<evidence type="ECO:0000313" key="3">
    <source>
        <dbReference type="Proteomes" id="UP000001054"/>
    </source>
</evidence>
<name>C3KR50_SINFN</name>
<proteinExistence type="predicted"/>
<evidence type="ECO:0000313" key="2">
    <source>
        <dbReference type="EMBL" id="ACP22558.1"/>
    </source>
</evidence>
<feature type="compositionally biased region" description="Basic and acidic residues" evidence="1">
    <location>
        <begin position="8"/>
        <end position="19"/>
    </location>
</feature>
<keyword evidence="3" id="KW-1185">Reference proteome</keyword>
<protein>
    <submittedName>
        <fullName evidence="2">Uncharacterized protein</fullName>
    </submittedName>
</protein>
<sequence length="67" mass="7815">MMPVFRKPVAEKEIEERRRPPPAARPRLAKDWLPRKADEWEDLVHPNSLSGAGLDACLLMPVRREWV</sequence>
<reference evidence="2 3" key="2">
    <citation type="journal article" date="2009" name="Appl. Environ. Microbiol.">
        <title>Rhizobium sp. strain NGR234 possesses a remarkable number of secretion systems.</title>
        <authorList>
            <person name="Schmeisser C."/>
            <person name="Liesegang H."/>
            <person name="Krysciak D."/>
            <person name="Bakkou N."/>
            <person name="Le Quere A."/>
            <person name="Wollherr A."/>
            <person name="Heinemeyer I."/>
            <person name="Morgenstern B."/>
            <person name="Pommerening-Roeser A."/>
            <person name="Flores M."/>
            <person name="Palacios R."/>
            <person name="Brenner S."/>
            <person name="Gottschalk G."/>
            <person name="Schmitz R.A."/>
            <person name="Broughton W.J."/>
            <person name="Perret X."/>
            <person name="Strittmatter A.W."/>
            <person name="Streit W.R."/>
        </authorList>
    </citation>
    <scope>NUCLEOTIDE SEQUENCE [LARGE SCALE GENOMIC DNA]</scope>
    <source>
        <strain evidence="3">NBRC 101917 / NGR234</strain>
    </source>
</reference>
<gene>
    <name evidence="2" type="ordered locus">NGR_b11050</name>
</gene>
<dbReference type="Proteomes" id="UP000001054">
    <property type="component" value="Plasmid pNGR234b"/>
</dbReference>
<dbReference type="EMBL" id="CP000874">
    <property type="protein sequence ID" value="ACP22558.1"/>
    <property type="molecule type" value="Genomic_DNA"/>
</dbReference>
<dbReference type="AlphaFoldDB" id="C3KR50"/>
<feature type="region of interest" description="Disordered" evidence="1">
    <location>
        <begin position="1"/>
        <end position="27"/>
    </location>
</feature>